<dbReference type="EMBL" id="CNGE01000404">
    <property type="protein sequence ID" value="CKS68106.1"/>
    <property type="molecule type" value="Genomic_DNA"/>
</dbReference>
<reference evidence="7 8" key="3">
    <citation type="submission" date="2015-03" db="EMBL/GenBank/DDBJ databases">
        <authorList>
            <consortium name="Pathogen Informatics"/>
        </authorList>
    </citation>
    <scope>NUCLEOTIDE SEQUENCE [LARGE SCALE GENOMIC DNA]</scope>
    <source>
        <strain evidence="3 12">Bir 172</strain>
        <strain evidence="2 10">C09601061</strain>
        <strain evidence="4 9">G09801536</strain>
        <strain evidence="1 11">H09601792</strain>
        <strain evidence="7">K00500041</strain>
        <strain evidence="8">N09902308</strain>
    </source>
</reference>
<accession>A0A0T9DXB4</accession>
<dbReference type="Proteomes" id="UP000048948">
    <property type="component" value="Unassembled WGS sequence"/>
</dbReference>
<sequence length="56" mass="5801">MIASATTPYVSAGPTAMATGHLSWAMRATIAPGAISKIKAISVPNHRPTRLVWLAG</sequence>
<evidence type="ECO:0000313" key="12">
    <source>
        <dbReference type="Proteomes" id="UP000048948"/>
    </source>
</evidence>
<gene>
    <name evidence="2" type="ORF">ERS007657_02686</name>
    <name evidence="4" type="ORF">ERS007679_02603</name>
    <name evidence="1" type="ORF">ERS007688_02165</name>
    <name evidence="5" type="ORF">ERS007703_02488</name>
    <name evidence="6" type="ORF">ERS007739_00387</name>
    <name evidence="3" type="ORF">ERS027646_02284</name>
</gene>
<dbReference type="EMBL" id="CSAE01000273">
    <property type="protein sequence ID" value="COV99914.1"/>
    <property type="molecule type" value="Genomic_DNA"/>
</dbReference>
<dbReference type="EMBL" id="CGCX01001089">
    <property type="protein sequence ID" value="CFR88465.1"/>
    <property type="molecule type" value="Genomic_DNA"/>
</dbReference>
<organism evidence="5 7">
    <name type="scientific">Mycobacterium tuberculosis</name>
    <dbReference type="NCBI Taxonomy" id="1773"/>
    <lineage>
        <taxon>Bacteria</taxon>
        <taxon>Bacillati</taxon>
        <taxon>Actinomycetota</taxon>
        <taxon>Actinomycetes</taxon>
        <taxon>Mycobacteriales</taxon>
        <taxon>Mycobacteriaceae</taxon>
        <taxon>Mycobacterium</taxon>
        <taxon>Mycobacterium tuberculosis complex</taxon>
    </lineage>
</organism>
<name>A0A0T9DXB4_MYCTX</name>
<proteinExistence type="predicted"/>
<evidence type="ECO:0000313" key="4">
    <source>
        <dbReference type="EMBL" id="COV86559.1"/>
    </source>
</evidence>
<reference evidence="6" key="1">
    <citation type="submission" date="2015-03" db="EMBL/GenBank/DDBJ databases">
        <authorList>
            <consortium name="Pathogen Informatics"/>
            <person name="Murphy D."/>
        </authorList>
    </citation>
    <scope>NUCLEOTIDE SEQUENCE</scope>
    <source>
        <strain evidence="6">N09902308</strain>
    </source>
</reference>
<protein>
    <submittedName>
        <fullName evidence="5">Uncharacterized protein</fullName>
    </submittedName>
</protein>
<evidence type="ECO:0000313" key="3">
    <source>
        <dbReference type="EMBL" id="CKS68106.1"/>
    </source>
</evidence>
<evidence type="ECO:0000313" key="1">
    <source>
        <dbReference type="EMBL" id="CFE52832.1"/>
    </source>
</evidence>
<dbReference type="EMBL" id="CSBK01000108">
    <property type="protein sequence ID" value="COW95123.1"/>
    <property type="molecule type" value="Genomic_DNA"/>
</dbReference>
<dbReference type="Proteomes" id="UP000046947">
    <property type="component" value="Unassembled WGS sequence"/>
</dbReference>
<evidence type="ECO:0000313" key="11">
    <source>
        <dbReference type="Proteomes" id="UP000046947"/>
    </source>
</evidence>
<evidence type="ECO:0000313" key="10">
    <source>
        <dbReference type="Proteomes" id="UP000046680"/>
    </source>
</evidence>
<evidence type="ECO:0000313" key="8">
    <source>
        <dbReference type="Proteomes" id="UP000039021"/>
    </source>
</evidence>
<evidence type="ECO:0000313" key="7">
    <source>
        <dbReference type="Proteomes" id="UP000038802"/>
    </source>
</evidence>
<dbReference type="Proteomes" id="UP000045842">
    <property type="component" value="Unassembled WGS sequence"/>
</dbReference>
<dbReference type="EMBL" id="CSAD01000373">
    <property type="protein sequence ID" value="COV86559.1"/>
    <property type="molecule type" value="Genomic_DNA"/>
</dbReference>
<evidence type="ECO:0000313" key="9">
    <source>
        <dbReference type="Proteomes" id="UP000045842"/>
    </source>
</evidence>
<dbReference type="Proteomes" id="UP000039021">
    <property type="component" value="Unassembled WGS sequence"/>
</dbReference>
<evidence type="ECO:0000313" key="2">
    <source>
        <dbReference type="EMBL" id="CFR88465.1"/>
    </source>
</evidence>
<dbReference type="Proteomes" id="UP000038802">
    <property type="component" value="Unassembled WGS sequence"/>
</dbReference>
<evidence type="ECO:0000313" key="5">
    <source>
        <dbReference type="EMBL" id="COV99914.1"/>
    </source>
</evidence>
<dbReference type="Proteomes" id="UP000046680">
    <property type="component" value="Unassembled WGS sequence"/>
</dbReference>
<evidence type="ECO:0000313" key="6">
    <source>
        <dbReference type="EMBL" id="COW95123.1"/>
    </source>
</evidence>
<dbReference type="EMBL" id="CFOH01000336">
    <property type="protein sequence ID" value="CFE52832.1"/>
    <property type="molecule type" value="Genomic_DNA"/>
</dbReference>
<reference evidence="5" key="2">
    <citation type="submission" date="2015-03" db="EMBL/GenBank/DDBJ databases">
        <authorList>
            <person name="Murphy D."/>
        </authorList>
    </citation>
    <scope>NUCLEOTIDE SEQUENCE [LARGE SCALE GENOMIC DNA]</scope>
    <source>
        <strain evidence="5">K00500041</strain>
    </source>
</reference>
<dbReference type="AlphaFoldDB" id="A0A0T9DXB4"/>